<gene>
    <name evidence="1" type="ORF">GMARGA_LOCUS40980</name>
</gene>
<feature type="non-terminal residue" evidence="1">
    <location>
        <position position="1"/>
    </location>
</feature>
<feature type="non-terminal residue" evidence="1">
    <location>
        <position position="105"/>
    </location>
</feature>
<reference evidence="1 2" key="1">
    <citation type="submission" date="2021-06" db="EMBL/GenBank/DDBJ databases">
        <authorList>
            <person name="Kallberg Y."/>
            <person name="Tangrot J."/>
            <person name="Rosling A."/>
        </authorList>
    </citation>
    <scope>NUCLEOTIDE SEQUENCE [LARGE SCALE GENOMIC DNA]</scope>
    <source>
        <strain evidence="1 2">120-4 pot B 10/14</strain>
    </source>
</reference>
<proteinExistence type="predicted"/>
<evidence type="ECO:0000313" key="2">
    <source>
        <dbReference type="Proteomes" id="UP000789901"/>
    </source>
</evidence>
<name>A0ABN7XD15_GIGMA</name>
<protein>
    <submittedName>
        <fullName evidence="1">12271_t:CDS:1</fullName>
    </submittedName>
</protein>
<dbReference type="EMBL" id="CAJVQB010108631">
    <property type="protein sequence ID" value="CAG8851909.1"/>
    <property type="molecule type" value="Genomic_DNA"/>
</dbReference>
<comment type="caution">
    <text evidence="1">The sequence shown here is derived from an EMBL/GenBank/DDBJ whole genome shotgun (WGS) entry which is preliminary data.</text>
</comment>
<sequence>YYYLVSPFDREDAPKLLPYQTGEGQFYENGEDICYGYSKLSPDELEIALKSSQLINQERDQSQRANIPQTNAQWLQQMDFLSALSHPAMIPLIDIMENRPDIYKK</sequence>
<dbReference type="Proteomes" id="UP000789901">
    <property type="component" value="Unassembled WGS sequence"/>
</dbReference>
<organism evidence="1 2">
    <name type="scientific">Gigaspora margarita</name>
    <dbReference type="NCBI Taxonomy" id="4874"/>
    <lineage>
        <taxon>Eukaryota</taxon>
        <taxon>Fungi</taxon>
        <taxon>Fungi incertae sedis</taxon>
        <taxon>Mucoromycota</taxon>
        <taxon>Glomeromycotina</taxon>
        <taxon>Glomeromycetes</taxon>
        <taxon>Diversisporales</taxon>
        <taxon>Gigasporaceae</taxon>
        <taxon>Gigaspora</taxon>
    </lineage>
</organism>
<accession>A0ABN7XD15</accession>
<evidence type="ECO:0000313" key="1">
    <source>
        <dbReference type="EMBL" id="CAG8851909.1"/>
    </source>
</evidence>
<keyword evidence="2" id="KW-1185">Reference proteome</keyword>